<name>A0A0C3B654_SERVB</name>
<dbReference type="OrthoDB" id="2596605at2759"/>
<sequence>MKPLSLLESLPDNLLDRITSETVISCPSLNLTLLSELGSNIHESAARVLFATLVLEDDARYVTAELKSSTLSILLNPVKYGPLVRSLEIIDPTRFEMPGTPVHLFETEASSNSSFSATSELLPLTGLDLNRILHALPYLETFSWRATTCPPDGICETLSTYNPRLSNFTYLPLGTLLPSSKNGLLRWDGLSLPLLSNLSLTTLRLSRLSHVGARSLSNLLSLLEEESSLESVSIDTNWLDESICQQLGHVCRKAKRLEFASDGTRLTDGCIVTLLSLCEYLEEFRLGDIQGRLSKALWEKVDDFPSHLKRFKISISEATLHHSWAIDHLSSLQFLPLSALTHLSIARISNPFQLHVHEVASLKPIPAEFVQALRAAKSLRHLTCDWWSWMAEELKVPMENCPDLQVK</sequence>
<reference evidence="2" key="2">
    <citation type="submission" date="2015-01" db="EMBL/GenBank/DDBJ databases">
        <title>Evolutionary Origins and Diversification of the Mycorrhizal Mutualists.</title>
        <authorList>
            <consortium name="DOE Joint Genome Institute"/>
            <consortium name="Mycorrhizal Genomics Consortium"/>
            <person name="Kohler A."/>
            <person name="Kuo A."/>
            <person name="Nagy L.G."/>
            <person name="Floudas D."/>
            <person name="Copeland A."/>
            <person name="Barry K.W."/>
            <person name="Cichocki N."/>
            <person name="Veneault-Fourrey C."/>
            <person name="LaButti K."/>
            <person name="Lindquist E.A."/>
            <person name="Lipzen A."/>
            <person name="Lundell T."/>
            <person name="Morin E."/>
            <person name="Murat C."/>
            <person name="Riley R."/>
            <person name="Ohm R."/>
            <person name="Sun H."/>
            <person name="Tunlid A."/>
            <person name="Henrissat B."/>
            <person name="Grigoriev I.V."/>
            <person name="Hibbett D.S."/>
            <person name="Martin F."/>
        </authorList>
    </citation>
    <scope>NUCLEOTIDE SEQUENCE [LARGE SCALE GENOMIC DNA]</scope>
    <source>
        <strain evidence="2">MAFF 305830</strain>
    </source>
</reference>
<evidence type="ECO:0000313" key="2">
    <source>
        <dbReference type="Proteomes" id="UP000054097"/>
    </source>
</evidence>
<dbReference type="HOGENOM" id="CLU_676471_0_0_1"/>
<dbReference type="EMBL" id="KN824302">
    <property type="protein sequence ID" value="KIM26956.1"/>
    <property type="molecule type" value="Genomic_DNA"/>
</dbReference>
<gene>
    <name evidence="1" type="ORF">M408DRAFT_175571</name>
</gene>
<reference evidence="1 2" key="1">
    <citation type="submission" date="2014-04" db="EMBL/GenBank/DDBJ databases">
        <authorList>
            <consortium name="DOE Joint Genome Institute"/>
            <person name="Kuo A."/>
            <person name="Zuccaro A."/>
            <person name="Kohler A."/>
            <person name="Nagy L.G."/>
            <person name="Floudas D."/>
            <person name="Copeland A."/>
            <person name="Barry K.W."/>
            <person name="Cichocki N."/>
            <person name="Veneault-Fourrey C."/>
            <person name="LaButti K."/>
            <person name="Lindquist E.A."/>
            <person name="Lipzen A."/>
            <person name="Lundell T."/>
            <person name="Morin E."/>
            <person name="Murat C."/>
            <person name="Sun H."/>
            <person name="Tunlid A."/>
            <person name="Henrissat B."/>
            <person name="Grigoriev I.V."/>
            <person name="Hibbett D.S."/>
            <person name="Martin F."/>
            <person name="Nordberg H.P."/>
            <person name="Cantor M.N."/>
            <person name="Hua S.X."/>
        </authorList>
    </citation>
    <scope>NUCLEOTIDE SEQUENCE [LARGE SCALE GENOMIC DNA]</scope>
    <source>
        <strain evidence="1 2">MAFF 305830</strain>
    </source>
</reference>
<dbReference type="STRING" id="933852.A0A0C3B654"/>
<dbReference type="Gene3D" id="3.80.10.10">
    <property type="entry name" value="Ribonuclease Inhibitor"/>
    <property type="match status" value="1"/>
</dbReference>
<proteinExistence type="predicted"/>
<evidence type="ECO:0008006" key="3">
    <source>
        <dbReference type="Google" id="ProtNLM"/>
    </source>
</evidence>
<accession>A0A0C3B654</accession>
<protein>
    <recommendedName>
        <fullName evidence="3">F-box domain-containing protein</fullName>
    </recommendedName>
</protein>
<dbReference type="InterPro" id="IPR032675">
    <property type="entry name" value="LRR_dom_sf"/>
</dbReference>
<dbReference type="Proteomes" id="UP000054097">
    <property type="component" value="Unassembled WGS sequence"/>
</dbReference>
<dbReference type="SUPFAM" id="SSF52047">
    <property type="entry name" value="RNI-like"/>
    <property type="match status" value="1"/>
</dbReference>
<keyword evidence="2" id="KW-1185">Reference proteome</keyword>
<organism evidence="1 2">
    <name type="scientific">Serendipita vermifera MAFF 305830</name>
    <dbReference type="NCBI Taxonomy" id="933852"/>
    <lineage>
        <taxon>Eukaryota</taxon>
        <taxon>Fungi</taxon>
        <taxon>Dikarya</taxon>
        <taxon>Basidiomycota</taxon>
        <taxon>Agaricomycotina</taxon>
        <taxon>Agaricomycetes</taxon>
        <taxon>Sebacinales</taxon>
        <taxon>Serendipitaceae</taxon>
        <taxon>Serendipita</taxon>
    </lineage>
</organism>
<evidence type="ECO:0000313" key="1">
    <source>
        <dbReference type="EMBL" id="KIM26956.1"/>
    </source>
</evidence>
<dbReference type="AlphaFoldDB" id="A0A0C3B654"/>